<evidence type="ECO:0000313" key="2">
    <source>
        <dbReference type="Proteomes" id="UP000030655"/>
    </source>
</evidence>
<name>A0A059F5G4_9MICR</name>
<protein>
    <submittedName>
        <fullName evidence="1">Uncharacterized protein</fullName>
    </submittedName>
</protein>
<organism evidence="1 2">
    <name type="scientific">Anncaliia algerae PRA339</name>
    <dbReference type="NCBI Taxonomy" id="1288291"/>
    <lineage>
        <taxon>Eukaryota</taxon>
        <taxon>Fungi</taxon>
        <taxon>Fungi incertae sedis</taxon>
        <taxon>Microsporidia</taxon>
        <taxon>Tubulinosematoidea</taxon>
        <taxon>Tubulinosematidae</taxon>
        <taxon>Anncaliia</taxon>
    </lineage>
</organism>
<accession>A0A059F5G4</accession>
<evidence type="ECO:0000313" key="1">
    <source>
        <dbReference type="EMBL" id="KCZ82229.1"/>
    </source>
</evidence>
<keyword evidence="2" id="KW-1185">Reference proteome</keyword>
<gene>
    <name evidence="1" type="ORF">H312_00252</name>
</gene>
<dbReference type="HOGENOM" id="CLU_655475_0_0_1"/>
<reference evidence="2" key="1">
    <citation type="submission" date="2013-02" db="EMBL/GenBank/DDBJ databases">
        <authorList>
            <consortium name="The Broad Institute Genome Sequencing Platform"/>
            <person name="Cuomo C."/>
            <person name="Becnel J."/>
            <person name="Sanscrainte N."/>
            <person name="Walker B."/>
            <person name="Young S.K."/>
            <person name="Zeng Q."/>
            <person name="Gargeya S."/>
            <person name="Fitzgerald M."/>
            <person name="Haas B."/>
            <person name="Abouelleil A."/>
            <person name="Alvarado L."/>
            <person name="Arachchi H.M."/>
            <person name="Berlin A.M."/>
            <person name="Chapman S.B."/>
            <person name="Dewar J."/>
            <person name="Goldberg J."/>
            <person name="Griggs A."/>
            <person name="Gujja S."/>
            <person name="Hansen M."/>
            <person name="Howarth C."/>
            <person name="Imamovic A."/>
            <person name="Larimer J."/>
            <person name="McCowan C."/>
            <person name="Murphy C."/>
            <person name="Neiman D."/>
            <person name="Pearson M."/>
            <person name="Priest M."/>
            <person name="Roberts A."/>
            <person name="Saif S."/>
            <person name="Shea T."/>
            <person name="Sisk P."/>
            <person name="Sykes S."/>
            <person name="Wortman J."/>
            <person name="Nusbaum C."/>
            <person name="Birren B."/>
        </authorList>
    </citation>
    <scope>NUCLEOTIDE SEQUENCE [LARGE SCALE GENOMIC DNA]</scope>
    <source>
        <strain evidence="2">PRA339</strain>
    </source>
</reference>
<dbReference type="EMBL" id="KK365131">
    <property type="protein sequence ID" value="KCZ82229.1"/>
    <property type="molecule type" value="Genomic_DNA"/>
</dbReference>
<dbReference type="VEuPathDB" id="MicrosporidiaDB:H312_00252"/>
<dbReference type="OrthoDB" id="2188363at2759"/>
<sequence>MSGKNKIKEIANQVKNSSFVEKNTNLIKEIFSNEDNLESLYELIASDNNYDYLELAKKFYISIPSKYIIKSLKYRCNLTPPNYYLYFSLFSKKLINCMHEIRKHFDKKLIREAETKCLTGWMGRNRYEMRKKIEASFLAPDNEVEHILKSMDINKFLGKTGDMTKKIEQNFDFSLSFNKEDISFDFAFKKDEILVLINFDFLLFSRNSPYHDSTREKALNIYNDLKYQWIDKMEENETASDYGMDNTPPNKVIKTPNSASEKKINNFEFRRDYRNICFPSDDFFQKMDVLYFKNKHLITDEFITRLDKSFDYRISRIRDFIYELREMKVKFYCFTKLRCSYFVSRLITYGLNILKKEEVFFLTENSADDDIVSIFNSFKKVYIFEIRYKVYDSYIGRTDYCTFRDIKSFIGFLHKKNSC</sequence>
<proteinExistence type="predicted"/>
<dbReference type="Proteomes" id="UP000030655">
    <property type="component" value="Unassembled WGS sequence"/>
</dbReference>
<dbReference type="AlphaFoldDB" id="A0A059F5G4"/>
<reference evidence="1 2" key="2">
    <citation type="submission" date="2014-03" db="EMBL/GenBank/DDBJ databases">
        <title>The Genome Sequence of Anncaliia algerae insect isolate PRA339.</title>
        <authorList>
            <consortium name="The Broad Institute Genome Sequencing Platform"/>
            <consortium name="The Broad Institute Genome Sequencing Center for Infectious Disease"/>
            <person name="Cuomo C."/>
            <person name="Becnel J."/>
            <person name="Sanscrainte N."/>
            <person name="Walker B."/>
            <person name="Young S.K."/>
            <person name="Zeng Q."/>
            <person name="Gargeya S."/>
            <person name="Fitzgerald M."/>
            <person name="Haas B."/>
            <person name="Abouelleil A."/>
            <person name="Alvarado L."/>
            <person name="Arachchi H.M."/>
            <person name="Berlin A.M."/>
            <person name="Chapman S.B."/>
            <person name="Dewar J."/>
            <person name="Goldberg J."/>
            <person name="Griggs A."/>
            <person name="Gujja S."/>
            <person name="Hansen M."/>
            <person name="Howarth C."/>
            <person name="Imamovic A."/>
            <person name="Larimer J."/>
            <person name="McCowan C."/>
            <person name="Murphy C."/>
            <person name="Neiman D."/>
            <person name="Pearson M."/>
            <person name="Priest M."/>
            <person name="Roberts A."/>
            <person name="Saif S."/>
            <person name="Shea T."/>
            <person name="Sisk P."/>
            <person name="Sykes S."/>
            <person name="Wortman J."/>
            <person name="Nusbaum C."/>
            <person name="Birren B."/>
        </authorList>
    </citation>
    <scope>NUCLEOTIDE SEQUENCE [LARGE SCALE GENOMIC DNA]</scope>
    <source>
        <strain evidence="1 2">PRA339</strain>
    </source>
</reference>